<evidence type="ECO:0000256" key="5">
    <source>
        <dbReference type="ARBA" id="ARBA00023146"/>
    </source>
</evidence>
<dbReference type="EMBL" id="JADGJQ010000040">
    <property type="protein sequence ID" value="KAJ3176525.1"/>
    <property type="molecule type" value="Genomic_DNA"/>
</dbReference>
<comment type="catalytic activity">
    <reaction evidence="7 8">
        <text>tRNA(Lys) + L-lysine + ATP = L-lysyl-tRNA(Lys) + AMP + diphosphate</text>
        <dbReference type="Rhea" id="RHEA:20792"/>
        <dbReference type="Rhea" id="RHEA-COMP:9696"/>
        <dbReference type="Rhea" id="RHEA-COMP:9697"/>
        <dbReference type="ChEBI" id="CHEBI:30616"/>
        <dbReference type="ChEBI" id="CHEBI:32551"/>
        <dbReference type="ChEBI" id="CHEBI:33019"/>
        <dbReference type="ChEBI" id="CHEBI:78442"/>
        <dbReference type="ChEBI" id="CHEBI:78529"/>
        <dbReference type="ChEBI" id="CHEBI:456215"/>
        <dbReference type="EC" id="6.1.1.6"/>
    </reaction>
</comment>
<evidence type="ECO:0000259" key="9">
    <source>
        <dbReference type="PROSITE" id="PS50862"/>
    </source>
</evidence>
<dbReference type="PANTHER" id="PTHR42918">
    <property type="entry name" value="LYSYL-TRNA SYNTHETASE"/>
    <property type="match status" value="1"/>
</dbReference>
<evidence type="ECO:0000256" key="2">
    <source>
        <dbReference type="ARBA" id="ARBA00022598"/>
    </source>
</evidence>
<dbReference type="Proteomes" id="UP001212152">
    <property type="component" value="Unassembled WGS sequence"/>
</dbReference>
<evidence type="ECO:0000256" key="8">
    <source>
        <dbReference type="RuleBase" id="RU003748"/>
    </source>
</evidence>
<evidence type="ECO:0000256" key="7">
    <source>
        <dbReference type="ARBA" id="ARBA00048573"/>
    </source>
</evidence>
<keyword evidence="3" id="KW-0547">Nucleotide-binding</keyword>
<dbReference type="GO" id="GO:0005829">
    <property type="term" value="C:cytosol"/>
    <property type="evidence" value="ECO:0007669"/>
    <property type="project" value="TreeGrafter"/>
</dbReference>
<sequence>MHRASAKTTAHASPRWKLRLRPSASSNCFSRLRACALHSDTSRPSPQPQAPAAAPVGEAYRNHRFQQLKSLNLANYPRFSPSSSLISQTQFTAKYNAHFAPGEWAKDHAASVTLVGRITARRAASKKLLFFDLSREGVKTQLVLRRDEFESGAEQFATMVKGLKVGDVIRATGYAGRTPAGELSVAARDIEMLAPCLWTMPKELTDPDTRFRNRHLDLLINESPLAVLKRRAAVISYVRAYLTSRGFLEVETPILSPKPGGATARPFTTTSNALSESNQTLFLRVAPELYLKQLVIGGADRVFEIGKQFRNEEIDSTHNPEFTTCEFYMAYADLEEVMSMTEELLRGAAIAAGGGLQVPYTTTDDAGTRHEVEIDFAAPFVRIDVVNELERHMGRKLPDFDAPTAANELISACKELNIPLPSPATIPRLLDRLISHLIEPTLSPAPTFLINHPAPLSPLAKSSSASHSSSSSPPSTRTARFELFIANRELVNAYEELNDPHEQRARFALQAQQRAIDGDDEAMPADEGFCDALEWGLPPTTGWGLGIDRLVMLLSGTRRIREVLTFPIVNTDAETTPRVE</sequence>
<dbReference type="SUPFAM" id="SSF55681">
    <property type="entry name" value="Class II aaRS and biotin synthetases"/>
    <property type="match status" value="1"/>
</dbReference>
<dbReference type="InterPro" id="IPR006195">
    <property type="entry name" value="aa-tRNA-synth_II"/>
</dbReference>
<reference evidence="10" key="1">
    <citation type="submission" date="2020-05" db="EMBL/GenBank/DDBJ databases">
        <title>Phylogenomic resolution of chytrid fungi.</title>
        <authorList>
            <person name="Stajich J.E."/>
            <person name="Amses K."/>
            <person name="Simmons R."/>
            <person name="Seto K."/>
            <person name="Myers J."/>
            <person name="Bonds A."/>
            <person name="Quandt C.A."/>
            <person name="Barry K."/>
            <person name="Liu P."/>
            <person name="Grigoriev I."/>
            <person name="Longcore J.E."/>
            <person name="James T.Y."/>
        </authorList>
    </citation>
    <scope>NUCLEOTIDE SEQUENCE</scope>
    <source>
        <strain evidence="10">JEL0379</strain>
    </source>
</reference>
<name>A0AAD5THR9_9FUNG</name>
<dbReference type="CDD" id="cd04322">
    <property type="entry name" value="LysRS_N"/>
    <property type="match status" value="1"/>
</dbReference>
<dbReference type="AlphaFoldDB" id="A0AAD5THR9"/>
<dbReference type="Pfam" id="PF00152">
    <property type="entry name" value="tRNA-synt_2"/>
    <property type="match status" value="1"/>
</dbReference>
<evidence type="ECO:0000313" key="10">
    <source>
        <dbReference type="EMBL" id="KAJ3176525.1"/>
    </source>
</evidence>
<dbReference type="EC" id="6.1.1.6" evidence="1 8"/>
<organism evidence="10 11">
    <name type="scientific">Geranomyces variabilis</name>
    <dbReference type="NCBI Taxonomy" id="109894"/>
    <lineage>
        <taxon>Eukaryota</taxon>
        <taxon>Fungi</taxon>
        <taxon>Fungi incertae sedis</taxon>
        <taxon>Chytridiomycota</taxon>
        <taxon>Chytridiomycota incertae sedis</taxon>
        <taxon>Chytridiomycetes</taxon>
        <taxon>Spizellomycetales</taxon>
        <taxon>Powellomycetaceae</taxon>
        <taxon>Geranomyces</taxon>
    </lineage>
</organism>
<protein>
    <recommendedName>
        <fullName evidence="1 8">Lysine--tRNA ligase</fullName>
        <ecNumber evidence="1 8">6.1.1.6</ecNumber>
    </recommendedName>
    <alternativeName>
        <fullName evidence="6 8">Lysyl-tRNA synthetase</fullName>
    </alternativeName>
</protein>
<dbReference type="GO" id="GO:0005524">
    <property type="term" value="F:ATP binding"/>
    <property type="evidence" value="ECO:0007669"/>
    <property type="project" value="UniProtKB-KW"/>
</dbReference>
<evidence type="ECO:0000256" key="1">
    <source>
        <dbReference type="ARBA" id="ARBA00013166"/>
    </source>
</evidence>
<dbReference type="NCBIfam" id="TIGR00499">
    <property type="entry name" value="lysS_bact"/>
    <property type="match status" value="1"/>
</dbReference>
<dbReference type="PROSITE" id="PS50862">
    <property type="entry name" value="AA_TRNA_LIGASE_II"/>
    <property type="match status" value="1"/>
</dbReference>
<evidence type="ECO:0000256" key="3">
    <source>
        <dbReference type="ARBA" id="ARBA00022741"/>
    </source>
</evidence>
<dbReference type="Gene3D" id="3.30.930.10">
    <property type="entry name" value="Bira Bifunctional Protein, Domain 2"/>
    <property type="match status" value="1"/>
</dbReference>
<dbReference type="InterPro" id="IPR004364">
    <property type="entry name" value="Aa-tRNA-synt_II"/>
</dbReference>
<dbReference type="PRINTS" id="PR00982">
    <property type="entry name" value="TRNASYNTHLYS"/>
</dbReference>
<keyword evidence="11" id="KW-1185">Reference proteome</keyword>
<dbReference type="InterPro" id="IPR044136">
    <property type="entry name" value="Lys-tRNA-ligase_II_N"/>
</dbReference>
<dbReference type="InterPro" id="IPR012340">
    <property type="entry name" value="NA-bd_OB-fold"/>
</dbReference>
<dbReference type="GO" id="GO:0006430">
    <property type="term" value="P:lysyl-tRNA aminoacylation"/>
    <property type="evidence" value="ECO:0007669"/>
    <property type="project" value="InterPro"/>
</dbReference>
<dbReference type="Pfam" id="PF01336">
    <property type="entry name" value="tRNA_anti-codon"/>
    <property type="match status" value="1"/>
</dbReference>
<evidence type="ECO:0000256" key="6">
    <source>
        <dbReference type="ARBA" id="ARBA00030563"/>
    </source>
</evidence>
<dbReference type="InterPro" id="IPR002313">
    <property type="entry name" value="Lys-tRNA-ligase_II"/>
</dbReference>
<evidence type="ECO:0000313" key="11">
    <source>
        <dbReference type="Proteomes" id="UP001212152"/>
    </source>
</evidence>
<keyword evidence="4" id="KW-0067">ATP-binding</keyword>
<dbReference type="InterPro" id="IPR004365">
    <property type="entry name" value="NA-bd_OB_tRNA"/>
</dbReference>
<gene>
    <name evidence="10" type="ORF">HDU87_005219</name>
</gene>
<dbReference type="PANTHER" id="PTHR42918:SF5">
    <property type="entry name" value="LYSINE--TRNA LIGASE, MITOCHONDRIAL"/>
    <property type="match status" value="1"/>
</dbReference>
<proteinExistence type="predicted"/>
<dbReference type="InterPro" id="IPR018149">
    <property type="entry name" value="Lys-tRNA-synth_II_C"/>
</dbReference>
<dbReference type="GO" id="GO:0000049">
    <property type="term" value="F:tRNA binding"/>
    <property type="evidence" value="ECO:0007669"/>
    <property type="project" value="TreeGrafter"/>
</dbReference>
<dbReference type="Gene3D" id="2.40.50.140">
    <property type="entry name" value="Nucleic acid-binding proteins"/>
    <property type="match status" value="1"/>
</dbReference>
<dbReference type="SUPFAM" id="SSF50249">
    <property type="entry name" value="Nucleic acid-binding proteins"/>
    <property type="match status" value="1"/>
</dbReference>
<keyword evidence="2" id="KW-0436">Ligase</keyword>
<dbReference type="InterPro" id="IPR045864">
    <property type="entry name" value="aa-tRNA-synth_II/BPL/LPL"/>
</dbReference>
<feature type="domain" description="Aminoacyl-transfer RNA synthetases class-II family profile" evidence="9">
    <location>
        <begin position="231"/>
        <end position="567"/>
    </location>
</feature>
<dbReference type="GO" id="GO:0004824">
    <property type="term" value="F:lysine-tRNA ligase activity"/>
    <property type="evidence" value="ECO:0007669"/>
    <property type="project" value="UniProtKB-EC"/>
</dbReference>
<comment type="caution">
    <text evidence="10">The sequence shown here is derived from an EMBL/GenBank/DDBJ whole genome shotgun (WGS) entry which is preliminary data.</text>
</comment>
<evidence type="ECO:0000256" key="4">
    <source>
        <dbReference type="ARBA" id="ARBA00022840"/>
    </source>
</evidence>
<accession>A0AAD5THR9</accession>
<keyword evidence="5" id="KW-0030">Aminoacyl-tRNA synthetase</keyword>